<dbReference type="GO" id="GO:0009146">
    <property type="term" value="P:purine nucleoside triphosphate catabolic process"/>
    <property type="evidence" value="ECO:0007669"/>
    <property type="project" value="UniProtKB-UniRule"/>
</dbReference>
<dbReference type="NCBIfam" id="TIGR00042">
    <property type="entry name" value="RdgB/HAM1 family non-canonical purine NTP pyrophosphatase"/>
    <property type="match status" value="1"/>
</dbReference>
<keyword evidence="5 10" id="KW-0378">Hydrolase</keyword>
<evidence type="ECO:0000256" key="11">
    <source>
        <dbReference type="RuleBase" id="RU003781"/>
    </source>
</evidence>
<feature type="binding site" evidence="10">
    <location>
        <position position="74"/>
    </location>
    <ligand>
        <name>Mg(2+)</name>
        <dbReference type="ChEBI" id="CHEBI:18420"/>
    </ligand>
</feature>
<evidence type="ECO:0000256" key="10">
    <source>
        <dbReference type="HAMAP-Rule" id="MF_01405"/>
    </source>
</evidence>
<proteinExistence type="inferred from homology"/>
<dbReference type="InterPro" id="IPR020922">
    <property type="entry name" value="dITP/XTP_pyrophosphatase"/>
</dbReference>
<comment type="catalytic activity">
    <reaction evidence="10">
        <text>ITP + H2O = IMP + diphosphate + H(+)</text>
        <dbReference type="Rhea" id="RHEA:29399"/>
        <dbReference type="ChEBI" id="CHEBI:15377"/>
        <dbReference type="ChEBI" id="CHEBI:15378"/>
        <dbReference type="ChEBI" id="CHEBI:33019"/>
        <dbReference type="ChEBI" id="CHEBI:58053"/>
        <dbReference type="ChEBI" id="CHEBI:61402"/>
        <dbReference type="EC" id="3.6.1.66"/>
    </reaction>
</comment>
<dbReference type="EMBL" id="FTOG01000004">
    <property type="protein sequence ID" value="SIS74322.1"/>
    <property type="molecule type" value="Genomic_DNA"/>
</dbReference>
<keyword evidence="4 10" id="KW-0547">Nucleotide-binding</keyword>
<dbReference type="GO" id="GO:0046872">
    <property type="term" value="F:metal ion binding"/>
    <property type="evidence" value="ECO:0007669"/>
    <property type="project" value="UniProtKB-KW"/>
</dbReference>
<feature type="binding site" evidence="10">
    <location>
        <begin position="188"/>
        <end position="189"/>
    </location>
    <ligand>
        <name>substrate</name>
    </ligand>
</feature>
<dbReference type="SUPFAM" id="SSF52972">
    <property type="entry name" value="ITPase-like"/>
    <property type="match status" value="1"/>
</dbReference>
<dbReference type="GO" id="GO:0009117">
    <property type="term" value="P:nucleotide metabolic process"/>
    <property type="evidence" value="ECO:0007669"/>
    <property type="project" value="UniProtKB-KW"/>
</dbReference>
<evidence type="ECO:0000256" key="6">
    <source>
        <dbReference type="ARBA" id="ARBA00022842"/>
    </source>
</evidence>
<dbReference type="CDD" id="cd00515">
    <property type="entry name" value="HAM1"/>
    <property type="match status" value="1"/>
</dbReference>
<dbReference type="GO" id="GO:0005829">
    <property type="term" value="C:cytosol"/>
    <property type="evidence" value="ECO:0007669"/>
    <property type="project" value="TreeGrafter"/>
</dbReference>
<dbReference type="InterPro" id="IPR029001">
    <property type="entry name" value="ITPase-like_fam"/>
</dbReference>
<protein>
    <recommendedName>
        <fullName evidence="10">dITP/XTP pyrophosphatase</fullName>
        <ecNumber evidence="10">3.6.1.66</ecNumber>
    </recommendedName>
    <alternativeName>
        <fullName evidence="10">Non-canonical purine NTP pyrophosphatase</fullName>
    </alternativeName>
    <alternativeName>
        <fullName evidence="10">Non-standard purine NTP pyrophosphatase</fullName>
    </alternativeName>
    <alternativeName>
        <fullName evidence="10">Nucleoside-triphosphate diphosphatase</fullName>
    </alternativeName>
    <alternativeName>
        <fullName evidence="10">Nucleoside-triphosphate pyrophosphatase</fullName>
        <shortName evidence="10">NTPase</shortName>
    </alternativeName>
</protein>
<comment type="catalytic activity">
    <reaction evidence="8 10">
        <text>dITP + H2O = dIMP + diphosphate + H(+)</text>
        <dbReference type="Rhea" id="RHEA:28342"/>
        <dbReference type="ChEBI" id="CHEBI:15377"/>
        <dbReference type="ChEBI" id="CHEBI:15378"/>
        <dbReference type="ChEBI" id="CHEBI:33019"/>
        <dbReference type="ChEBI" id="CHEBI:61194"/>
        <dbReference type="ChEBI" id="CHEBI:61382"/>
        <dbReference type="EC" id="3.6.1.66"/>
    </reaction>
</comment>
<dbReference type="GO" id="GO:0035870">
    <property type="term" value="F:dITP diphosphatase activity"/>
    <property type="evidence" value="ECO:0007669"/>
    <property type="project" value="UniProtKB-UniRule"/>
</dbReference>
<evidence type="ECO:0000313" key="12">
    <source>
        <dbReference type="EMBL" id="SIS74322.1"/>
    </source>
</evidence>
<dbReference type="Gene3D" id="3.90.950.10">
    <property type="match status" value="1"/>
</dbReference>
<reference evidence="13" key="1">
    <citation type="submission" date="2017-01" db="EMBL/GenBank/DDBJ databases">
        <authorList>
            <person name="Varghese N."/>
            <person name="Submissions S."/>
        </authorList>
    </citation>
    <scope>NUCLEOTIDE SEQUENCE [LARGE SCALE GENOMIC DNA]</scope>
    <source>
        <strain evidence="13">DSM 19945</strain>
    </source>
</reference>
<evidence type="ECO:0000256" key="7">
    <source>
        <dbReference type="ARBA" id="ARBA00023080"/>
    </source>
</evidence>
<keyword evidence="3 10" id="KW-0479">Metal-binding</keyword>
<feature type="binding site" evidence="10">
    <location>
        <position position="75"/>
    </location>
    <ligand>
        <name>substrate</name>
    </ligand>
</feature>
<comment type="subunit">
    <text evidence="2 10">Homodimer.</text>
</comment>
<dbReference type="GO" id="GO:0036220">
    <property type="term" value="F:ITP diphosphatase activity"/>
    <property type="evidence" value="ECO:0007669"/>
    <property type="project" value="UniProtKB-UniRule"/>
</dbReference>
<evidence type="ECO:0000256" key="5">
    <source>
        <dbReference type="ARBA" id="ARBA00022801"/>
    </source>
</evidence>
<feature type="binding site" evidence="10">
    <location>
        <begin position="13"/>
        <end position="18"/>
    </location>
    <ligand>
        <name>substrate</name>
    </ligand>
</feature>
<keyword evidence="13" id="KW-1185">Reference proteome</keyword>
<gene>
    <name evidence="12" type="ORF">SAMN05421580_104133</name>
</gene>
<dbReference type="EC" id="3.6.1.66" evidence="10"/>
<dbReference type="HAMAP" id="MF_01405">
    <property type="entry name" value="Non_canon_purine_NTPase"/>
    <property type="match status" value="1"/>
</dbReference>
<organism evidence="12 13">
    <name type="scientific">Rhodobacter aestuarii</name>
    <dbReference type="NCBI Taxonomy" id="453582"/>
    <lineage>
        <taxon>Bacteria</taxon>
        <taxon>Pseudomonadati</taxon>
        <taxon>Pseudomonadota</taxon>
        <taxon>Alphaproteobacteria</taxon>
        <taxon>Rhodobacterales</taxon>
        <taxon>Rhodobacter group</taxon>
        <taxon>Rhodobacter</taxon>
    </lineage>
</organism>
<evidence type="ECO:0000256" key="9">
    <source>
        <dbReference type="ARBA" id="ARBA00052017"/>
    </source>
</evidence>
<evidence type="ECO:0000313" key="13">
    <source>
        <dbReference type="Proteomes" id="UP000186221"/>
    </source>
</evidence>
<evidence type="ECO:0000256" key="8">
    <source>
        <dbReference type="ARBA" id="ARBA00051875"/>
    </source>
</evidence>
<comment type="cofactor">
    <cofactor evidence="10">
        <name>Mg(2+)</name>
        <dbReference type="ChEBI" id="CHEBI:18420"/>
    </cofactor>
    <text evidence="10">Binds 1 Mg(2+) ion per subunit.</text>
</comment>
<dbReference type="GO" id="GO:0000166">
    <property type="term" value="F:nucleotide binding"/>
    <property type="evidence" value="ECO:0007669"/>
    <property type="project" value="UniProtKB-KW"/>
</dbReference>
<dbReference type="InterPro" id="IPR002637">
    <property type="entry name" value="RdgB/HAM1"/>
</dbReference>
<feature type="binding site" evidence="10">
    <location>
        <position position="45"/>
    </location>
    <ligand>
        <name>Mg(2+)</name>
        <dbReference type="ChEBI" id="CHEBI:18420"/>
    </ligand>
</feature>
<evidence type="ECO:0000256" key="4">
    <source>
        <dbReference type="ARBA" id="ARBA00022741"/>
    </source>
</evidence>
<evidence type="ECO:0000256" key="2">
    <source>
        <dbReference type="ARBA" id="ARBA00011738"/>
    </source>
</evidence>
<feature type="binding site" evidence="10">
    <location>
        <position position="183"/>
    </location>
    <ligand>
        <name>substrate</name>
    </ligand>
</feature>
<dbReference type="GO" id="GO:0017111">
    <property type="term" value="F:ribonucleoside triphosphate phosphatase activity"/>
    <property type="evidence" value="ECO:0007669"/>
    <property type="project" value="InterPro"/>
</dbReference>
<dbReference type="GO" id="GO:0036222">
    <property type="term" value="F:XTP diphosphatase activity"/>
    <property type="evidence" value="ECO:0007669"/>
    <property type="project" value="UniProtKB-UniRule"/>
</dbReference>
<dbReference type="OrthoDB" id="9807456at2"/>
<feature type="binding site" evidence="10">
    <location>
        <begin position="160"/>
        <end position="163"/>
    </location>
    <ligand>
        <name>substrate</name>
    </ligand>
</feature>
<accession>A0A1N7LKI9</accession>
<evidence type="ECO:0000256" key="1">
    <source>
        <dbReference type="ARBA" id="ARBA00008023"/>
    </source>
</evidence>
<feature type="active site" description="Proton acceptor" evidence="10">
    <location>
        <position position="74"/>
    </location>
</feature>
<sequence>MRRFTEKRLLVATHNKGKLAEMRDLMAPYGVEVVGAAEMNLPEPEETETTFVGNARIKAHAAAKATGLPALSDDSGIEVDALDGAPGVYTADWAETPNGRDFGMAMERTWAECEKLGAPFPRTARFRSTLVLAWPDGHDEVFEGKAEGQLVWPMRGAQGHGYDPMFQPEGYEVTFAEMDPAKKNEISHRADAFRKFVKVMEAE</sequence>
<dbReference type="STRING" id="453582.SAMN05421580_104133"/>
<name>A0A1N7LKI9_9RHOB</name>
<dbReference type="PANTHER" id="PTHR11067">
    <property type="entry name" value="INOSINE TRIPHOSPHATE PYROPHOSPHATASE/HAM1 PROTEIN"/>
    <property type="match status" value="1"/>
</dbReference>
<dbReference type="RefSeq" id="WP_076484392.1">
    <property type="nucleotide sequence ID" value="NZ_FTOG01000004.1"/>
</dbReference>
<keyword evidence="7 10" id="KW-0546">Nucleotide metabolism</keyword>
<keyword evidence="6 10" id="KW-0460">Magnesium</keyword>
<comment type="function">
    <text evidence="10">Pyrophosphatase that catalyzes the hydrolysis of nucleoside triphosphates to their monophosphate derivatives, with a high preference for the non-canonical purine nucleotides XTP (xanthosine triphosphate), dITP (deoxyinosine triphosphate) and ITP. Seems to function as a house-cleaning enzyme that removes non-canonical purine nucleotides from the nucleotide pool, thus preventing their incorporation into DNA/RNA and avoiding chromosomal lesions.</text>
</comment>
<comment type="similarity">
    <text evidence="1 10 11">Belongs to the HAM1 NTPase family.</text>
</comment>
<comment type="catalytic activity">
    <reaction evidence="9 10">
        <text>XTP + H2O = XMP + diphosphate + H(+)</text>
        <dbReference type="Rhea" id="RHEA:28610"/>
        <dbReference type="ChEBI" id="CHEBI:15377"/>
        <dbReference type="ChEBI" id="CHEBI:15378"/>
        <dbReference type="ChEBI" id="CHEBI:33019"/>
        <dbReference type="ChEBI" id="CHEBI:57464"/>
        <dbReference type="ChEBI" id="CHEBI:61314"/>
        <dbReference type="EC" id="3.6.1.66"/>
    </reaction>
</comment>
<evidence type="ECO:0000256" key="3">
    <source>
        <dbReference type="ARBA" id="ARBA00022723"/>
    </source>
</evidence>
<dbReference type="PANTHER" id="PTHR11067:SF9">
    <property type="entry name" value="INOSINE TRIPHOSPHATE PYROPHOSPHATASE"/>
    <property type="match status" value="1"/>
</dbReference>
<dbReference type="AlphaFoldDB" id="A0A1N7LKI9"/>
<dbReference type="FunFam" id="3.90.950.10:FF:000001">
    <property type="entry name" value="dITP/XTP pyrophosphatase"/>
    <property type="match status" value="1"/>
</dbReference>
<dbReference type="Pfam" id="PF01725">
    <property type="entry name" value="Ham1p_like"/>
    <property type="match status" value="1"/>
</dbReference>
<dbReference type="Proteomes" id="UP000186221">
    <property type="component" value="Unassembled WGS sequence"/>
</dbReference>